<protein>
    <submittedName>
        <fullName evidence="2">Uncharacterized protein</fullName>
    </submittedName>
</protein>
<feature type="transmembrane region" description="Helical" evidence="1">
    <location>
        <begin position="32"/>
        <end position="49"/>
    </location>
</feature>
<sequence>MGIDKKIIEDIKNIGFKMEKILFHIWGNKSRLFKWALIILGLFIVYRVYKIITRHKVTRSLPVVNKTISIKKTGYYKLGVYLNINKKYFSERNIIANIVFNNGKNKNTENILLLKSLGSDLYYYYGNVNINGIKKHKFNKLIYKHLRFASAISNFKNGDSPFFLFYINFAPNNKLERILYTPINIPAANIFYSHIITAKIRNNGYIKLISSPADKKPEIKINKSIYFYPNYTIMGTVNNIKAVFEYKYKGKKFFKSIGIYSGELINIYKMLKNKKNKGNDIKLIKVNFTYKKIKNKKGSIKFTGSELIEPDISSFERIFMNFIFKKYFIDFMQHSAAFKKELKKQIIKDRKELIPPKTVKKNFINNTVKKIFLIDYNTKIAHISYIHNKIVRAFYRFIYRHYVHKRNLADYITTLFHHKKIWYKNILIPIKSDSIKLKVISEPNTARNKKTAYFLINFKNIKLYKYFTNDKAILNRIIYKEKEAKNKDKFILRGSNDDYWYGKQYYRNYPELHKIKLFIFNKKPEDIKSYFYFNGLPKPYPKILILKSNNDYPLFDISIISMPYNYNNTLSIIKKYNKIGPYNFFNKSLVLSENYKIVNIKEKEKEKEKDYVLLDKNYYSRISSQNNLNKIIILKIKSLNIRNFRDVLVKFYSNKKLKDIRKFIKLKAIILDNWDIKRQIVLPVKVISLNGSKYAKIYLTGSNLKYKLFDINEINLKAMPKRISRFNLYEFKQIHFKIVGNSITFFNFKKSNETLLKYIIKTPLISLKNEKTKFLSLRKFIKNEQQFNDLFKNGGGWIYKKIYLKKGIYYIGSLKNNLFQIEMFTLERSNAE</sequence>
<comment type="caution">
    <text evidence="2">The sequence shown here is derived from an EMBL/GenBank/DDBJ whole genome shotgun (WGS) entry which is preliminary data.</text>
</comment>
<evidence type="ECO:0000313" key="3">
    <source>
        <dbReference type="Proteomes" id="UP000320813"/>
    </source>
</evidence>
<name>A0A519BAF9_9DELT</name>
<keyword evidence="1" id="KW-1133">Transmembrane helix</keyword>
<dbReference type="Proteomes" id="UP000320813">
    <property type="component" value="Unassembled WGS sequence"/>
</dbReference>
<dbReference type="AlphaFoldDB" id="A0A519BAF9"/>
<reference evidence="2 3" key="1">
    <citation type="submission" date="2019-01" db="EMBL/GenBank/DDBJ databases">
        <title>Insights into ecological role of a new deltaproteobacterial order Candidatus Sinidesulfobacterales (Sva0485) by metagenomics and metatranscriptomics.</title>
        <authorList>
            <person name="Tan S."/>
            <person name="Liu J."/>
            <person name="Fang Y."/>
            <person name="Hedlund B.P."/>
            <person name="Lian Z.H."/>
            <person name="Huang L.Y."/>
            <person name="Li J.T."/>
            <person name="Huang L.N."/>
            <person name="Li W.J."/>
            <person name="Jiang H.C."/>
            <person name="Dong H.L."/>
            <person name="Shu W.S."/>
        </authorList>
    </citation>
    <scope>NUCLEOTIDE SEQUENCE [LARGE SCALE GENOMIC DNA]</scope>
    <source>
        <strain evidence="2">AP3</strain>
    </source>
</reference>
<evidence type="ECO:0000256" key="1">
    <source>
        <dbReference type="SAM" id="Phobius"/>
    </source>
</evidence>
<keyword evidence="1" id="KW-0812">Transmembrane</keyword>
<dbReference type="EMBL" id="SGBD01000003">
    <property type="protein sequence ID" value="RZD14269.1"/>
    <property type="molecule type" value="Genomic_DNA"/>
</dbReference>
<proteinExistence type="predicted"/>
<organism evidence="2 3">
    <name type="scientific">Candidatus Acidulodesulfobacterium ferriphilum</name>
    <dbReference type="NCBI Taxonomy" id="2597223"/>
    <lineage>
        <taxon>Bacteria</taxon>
        <taxon>Deltaproteobacteria</taxon>
        <taxon>Candidatus Acidulodesulfobacterales</taxon>
        <taxon>Candidatus Acidulodesulfobacterium</taxon>
    </lineage>
</organism>
<evidence type="ECO:0000313" key="2">
    <source>
        <dbReference type="EMBL" id="RZD14269.1"/>
    </source>
</evidence>
<accession>A0A519BAF9</accession>
<keyword evidence="1" id="KW-0472">Membrane</keyword>
<gene>
    <name evidence="2" type="ORF">EVJ47_06260</name>
</gene>